<dbReference type="PROSITE" id="PS50879">
    <property type="entry name" value="RNASE_H_1"/>
    <property type="match status" value="1"/>
</dbReference>
<dbReference type="GO" id="GO:0046872">
    <property type="term" value="F:metal ion binding"/>
    <property type="evidence" value="ECO:0007669"/>
    <property type="project" value="UniProtKB-KW"/>
</dbReference>
<keyword evidence="6" id="KW-0255">Endonuclease</keyword>
<dbReference type="Proteomes" id="UP001162156">
    <property type="component" value="Unassembled WGS sequence"/>
</dbReference>
<dbReference type="GO" id="GO:0004523">
    <property type="term" value="F:RNA-DNA hybrid ribonuclease activity"/>
    <property type="evidence" value="ECO:0007669"/>
    <property type="project" value="UniProtKB-EC"/>
</dbReference>
<evidence type="ECO:0000313" key="10">
    <source>
        <dbReference type="Proteomes" id="UP001162156"/>
    </source>
</evidence>
<comment type="caution">
    <text evidence="9">The sequence shown here is derived from an EMBL/GenBank/DDBJ whole genome shotgun (WGS) entry which is preliminary data.</text>
</comment>
<proteinExistence type="inferred from homology"/>
<dbReference type="InterPro" id="IPR002156">
    <property type="entry name" value="RNaseH_domain"/>
</dbReference>
<dbReference type="EMBL" id="JANEYF010005896">
    <property type="protein sequence ID" value="KAJ8926410.1"/>
    <property type="molecule type" value="Genomic_DNA"/>
</dbReference>
<evidence type="ECO:0000256" key="7">
    <source>
        <dbReference type="ARBA" id="ARBA00022801"/>
    </source>
</evidence>
<evidence type="ECO:0000256" key="5">
    <source>
        <dbReference type="ARBA" id="ARBA00022723"/>
    </source>
</evidence>
<keyword evidence="4" id="KW-0540">Nuclease</keyword>
<reference evidence="9" key="1">
    <citation type="journal article" date="2023" name="Insect Mol. Biol.">
        <title>Genome sequencing provides insights into the evolution of gene families encoding plant cell wall-degrading enzymes in longhorned beetles.</title>
        <authorList>
            <person name="Shin N.R."/>
            <person name="Okamura Y."/>
            <person name="Kirsch R."/>
            <person name="Pauchet Y."/>
        </authorList>
    </citation>
    <scope>NUCLEOTIDE SEQUENCE</scope>
    <source>
        <strain evidence="9">RBIC_L_NR</strain>
    </source>
</reference>
<dbReference type="SUPFAM" id="SSF53098">
    <property type="entry name" value="Ribonuclease H-like"/>
    <property type="match status" value="1"/>
</dbReference>
<protein>
    <recommendedName>
        <fullName evidence="3">ribonuclease H</fullName>
        <ecNumber evidence="3">3.1.26.4</ecNumber>
    </recommendedName>
</protein>
<dbReference type="CDD" id="cd09276">
    <property type="entry name" value="Rnase_HI_RT_non_LTR"/>
    <property type="match status" value="1"/>
</dbReference>
<dbReference type="GO" id="GO:0003676">
    <property type="term" value="F:nucleic acid binding"/>
    <property type="evidence" value="ECO:0007669"/>
    <property type="project" value="InterPro"/>
</dbReference>
<evidence type="ECO:0000256" key="1">
    <source>
        <dbReference type="ARBA" id="ARBA00000077"/>
    </source>
</evidence>
<name>A0AAV8WI07_9CUCU</name>
<keyword evidence="5" id="KW-0479">Metal-binding</keyword>
<feature type="domain" description="RNase H type-1" evidence="8">
    <location>
        <begin position="14"/>
        <end position="146"/>
    </location>
</feature>
<keyword evidence="10" id="KW-1185">Reference proteome</keyword>
<dbReference type="PANTHER" id="PTHR10642:SF26">
    <property type="entry name" value="RIBONUCLEASE H1"/>
    <property type="match status" value="1"/>
</dbReference>
<evidence type="ECO:0000256" key="3">
    <source>
        <dbReference type="ARBA" id="ARBA00012180"/>
    </source>
</evidence>
<evidence type="ECO:0000256" key="6">
    <source>
        <dbReference type="ARBA" id="ARBA00022759"/>
    </source>
</evidence>
<evidence type="ECO:0000256" key="2">
    <source>
        <dbReference type="ARBA" id="ARBA00005300"/>
    </source>
</evidence>
<gene>
    <name evidence="9" type="ORF">NQ314_021196</name>
</gene>
<evidence type="ECO:0000256" key="4">
    <source>
        <dbReference type="ARBA" id="ARBA00022722"/>
    </source>
</evidence>
<comment type="catalytic activity">
    <reaction evidence="1">
        <text>Endonucleolytic cleavage to 5'-phosphomonoester.</text>
        <dbReference type="EC" id="3.1.26.4"/>
    </reaction>
</comment>
<dbReference type="GO" id="GO:0043137">
    <property type="term" value="P:DNA replication, removal of RNA primer"/>
    <property type="evidence" value="ECO:0007669"/>
    <property type="project" value="TreeGrafter"/>
</dbReference>
<comment type="similarity">
    <text evidence="2">Belongs to the RNase H family.</text>
</comment>
<dbReference type="Gene3D" id="3.30.420.10">
    <property type="entry name" value="Ribonuclease H-like superfamily/Ribonuclease H"/>
    <property type="match status" value="1"/>
</dbReference>
<evidence type="ECO:0000259" key="8">
    <source>
        <dbReference type="PROSITE" id="PS50879"/>
    </source>
</evidence>
<dbReference type="PANTHER" id="PTHR10642">
    <property type="entry name" value="RIBONUCLEASE H1"/>
    <property type="match status" value="1"/>
</dbReference>
<keyword evidence="7" id="KW-0378">Hydrolase</keyword>
<sequence length="208" mass="23018">MCVEEWSEGRIDFRPDSLVCYTDGSRLATRSSSGAGIYLEGKEVQESFALGSYTTVFQAEVYAILAVAGRAEVRNGAEQIIYICSDSQAALKAVCSPRTRSALVQECGDALEELARHKQVRLVWVPGHMGVPGNEKADELARLGAEEPCHGPEPMLGISRRQVTTALNEWAHETLRTHWRTNRACRQTREFVTGPNIRPGCWDGVVRL</sequence>
<dbReference type="Pfam" id="PF00075">
    <property type="entry name" value="RNase_H"/>
    <property type="match status" value="1"/>
</dbReference>
<organism evidence="9 10">
    <name type="scientific">Rhamnusium bicolor</name>
    <dbReference type="NCBI Taxonomy" id="1586634"/>
    <lineage>
        <taxon>Eukaryota</taxon>
        <taxon>Metazoa</taxon>
        <taxon>Ecdysozoa</taxon>
        <taxon>Arthropoda</taxon>
        <taxon>Hexapoda</taxon>
        <taxon>Insecta</taxon>
        <taxon>Pterygota</taxon>
        <taxon>Neoptera</taxon>
        <taxon>Endopterygota</taxon>
        <taxon>Coleoptera</taxon>
        <taxon>Polyphaga</taxon>
        <taxon>Cucujiformia</taxon>
        <taxon>Chrysomeloidea</taxon>
        <taxon>Cerambycidae</taxon>
        <taxon>Lepturinae</taxon>
        <taxon>Rhagiini</taxon>
        <taxon>Rhamnusium</taxon>
    </lineage>
</organism>
<dbReference type="InterPro" id="IPR050092">
    <property type="entry name" value="RNase_H"/>
</dbReference>
<dbReference type="InterPro" id="IPR012337">
    <property type="entry name" value="RNaseH-like_sf"/>
</dbReference>
<dbReference type="EC" id="3.1.26.4" evidence="3"/>
<dbReference type="InterPro" id="IPR036397">
    <property type="entry name" value="RNaseH_sf"/>
</dbReference>
<evidence type="ECO:0000313" key="9">
    <source>
        <dbReference type="EMBL" id="KAJ8926410.1"/>
    </source>
</evidence>
<accession>A0AAV8WI07</accession>
<dbReference type="AlphaFoldDB" id="A0AAV8WI07"/>